<sequence>MMGKEFCFKVQCFNISTMLEMSLAEFGFCFPIFLGLSSSSKQARFSLVFLAYSCPCSIRLHAYSFIPTPLFPSSPLFLQHHIAFLINLFVPPQFYDFSLVVRKFPFC</sequence>
<name>A0ABP0Y6R0_9ROSI</name>
<protein>
    <submittedName>
        <fullName evidence="1">Uncharacterized protein</fullName>
    </submittedName>
</protein>
<keyword evidence="2" id="KW-1185">Reference proteome</keyword>
<gene>
    <name evidence="1" type="ORF">CITCOLO1_LOCUS8009</name>
</gene>
<reference evidence="1 2" key="1">
    <citation type="submission" date="2024-03" db="EMBL/GenBank/DDBJ databases">
        <authorList>
            <person name="Gkanogiannis A."/>
            <person name="Becerra Lopez-Lavalle L."/>
        </authorList>
    </citation>
    <scope>NUCLEOTIDE SEQUENCE [LARGE SCALE GENOMIC DNA]</scope>
</reference>
<evidence type="ECO:0000313" key="1">
    <source>
        <dbReference type="EMBL" id="CAK9316158.1"/>
    </source>
</evidence>
<proteinExistence type="predicted"/>
<evidence type="ECO:0000313" key="2">
    <source>
        <dbReference type="Proteomes" id="UP001642487"/>
    </source>
</evidence>
<dbReference type="EMBL" id="OZ021736">
    <property type="protein sequence ID" value="CAK9316158.1"/>
    <property type="molecule type" value="Genomic_DNA"/>
</dbReference>
<dbReference type="Proteomes" id="UP001642487">
    <property type="component" value="Chromosome 2"/>
</dbReference>
<accession>A0ABP0Y6R0</accession>
<organism evidence="1 2">
    <name type="scientific">Citrullus colocynthis</name>
    <name type="common">colocynth</name>
    <dbReference type="NCBI Taxonomy" id="252529"/>
    <lineage>
        <taxon>Eukaryota</taxon>
        <taxon>Viridiplantae</taxon>
        <taxon>Streptophyta</taxon>
        <taxon>Embryophyta</taxon>
        <taxon>Tracheophyta</taxon>
        <taxon>Spermatophyta</taxon>
        <taxon>Magnoliopsida</taxon>
        <taxon>eudicotyledons</taxon>
        <taxon>Gunneridae</taxon>
        <taxon>Pentapetalae</taxon>
        <taxon>rosids</taxon>
        <taxon>fabids</taxon>
        <taxon>Cucurbitales</taxon>
        <taxon>Cucurbitaceae</taxon>
        <taxon>Benincaseae</taxon>
        <taxon>Citrullus</taxon>
    </lineage>
</organism>